<sequence length="48" mass="5894">MKHHIHITMSDDDMMHLAEQFKYCEKELEIEIPNTHYLIHLRRDDADE</sequence>
<proteinExistence type="predicted"/>
<name>A0A8S5LS71_9CAUD</name>
<evidence type="ECO:0000313" key="1">
    <source>
        <dbReference type="EMBL" id="DAD72806.1"/>
    </source>
</evidence>
<accession>A0A8S5LS71</accession>
<protein>
    <submittedName>
        <fullName evidence="1">Uncharacterized protein</fullName>
    </submittedName>
</protein>
<dbReference type="EMBL" id="BK014726">
    <property type="protein sequence ID" value="DAD72806.1"/>
    <property type="molecule type" value="Genomic_DNA"/>
</dbReference>
<reference evidence="1" key="1">
    <citation type="journal article" date="2021" name="Proc. Natl. Acad. Sci. U.S.A.">
        <title>A Catalog of Tens of Thousands of Viruses from Human Metagenomes Reveals Hidden Associations with Chronic Diseases.</title>
        <authorList>
            <person name="Tisza M.J."/>
            <person name="Buck C.B."/>
        </authorList>
    </citation>
    <scope>NUCLEOTIDE SEQUENCE</scope>
    <source>
        <strain evidence="1">CtYBm1</strain>
    </source>
</reference>
<organism evidence="1">
    <name type="scientific">Siphoviridae sp. ctYBm1</name>
    <dbReference type="NCBI Taxonomy" id="2826374"/>
    <lineage>
        <taxon>Viruses</taxon>
        <taxon>Duplodnaviria</taxon>
        <taxon>Heunggongvirae</taxon>
        <taxon>Uroviricota</taxon>
        <taxon>Caudoviricetes</taxon>
    </lineage>
</organism>